<proteinExistence type="predicted"/>
<reference evidence="3" key="1">
    <citation type="journal article" date="2021" name="Proc. Natl. Acad. Sci. U.S.A.">
        <title>Three genomes in the algal genus Volvox reveal the fate of a haploid sex-determining region after a transition to homothallism.</title>
        <authorList>
            <person name="Yamamoto K."/>
            <person name="Hamaji T."/>
            <person name="Kawai-Toyooka H."/>
            <person name="Matsuzaki R."/>
            <person name="Takahashi F."/>
            <person name="Nishimura Y."/>
            <person name="Kawachi M."/>
            <person name="Noguchi H."/>
            <person name="Minakuchi Y."/>
            <person name="Umen J.G."/>
            <person name="Toyoda A."/>
            <person name="Nozaki H."/>
        </authorList>
    </citation>
    <scope>NUCLEOTIDE SEQUENCE</scope>
    <source>
        <strain evidence="3">NIES-3780</strain>
    </source>
</reference>
<name>A0A8J4AU58_9CHLO</name>
<evidence type="ECO:0008006" key="5">
    <source>
        <dbReference type="Google" id="ProtNLM"/>
    </source>
</evidence>
<protein>
    <recommendedName>
        <fullName evidence="5">ThuA-like domain-containing protein</fullName>
    </recommendedName>
</protein>
<evidence type="ECO:0000256" key="1">
    <source>
        <dbReference type="SAM" id="MobiDB-lite"/>
    </source>
</evidence>
<keyword evidence="2" id="KW-0732">Signal</keyword>
<keyword evidence="4" id="KW-1185">Reference proteome</keyword>
<feature type="compositionally biased region" description="Low complexity" evidence="1">
    <location>
        <begin position="406"/>
        <end position="415"/>
    </location>
</feature>
<dbReference type="EMBL" id="BNCO01000005">
    <property type="protein sequence ID" value="GIL47967.1"/>
    <property type="molecule type" value="Genomic_DNA"/>
</dbReference>
<evidence type="ECO:0000256" key="2">
    <source>
        <dbReference type="SAM" id="SignalP"/>
    </source>
</evidence>
<feature type="signal peptide" evidence="2">
    <location>
        <begin position="1"/>
        <end position="20"/>
    </location>
</feature>
<sequence length="434" mass="46777">MLQFASIASILLGMAVRSVALRTATTVTVYSSSTSGFLDQTWDPNGSANLQSQLHQIGINVAVVEDGQPQVVSSSTGRPAAFLIPAGSGDNTFTETEDVGALSMYAKSGGLIVVHGSMRHQDATQNLVATILEYEGAWQHCELITDSTRQGIGSASRSSFAERFLDVRWPAALEDASYMQVHSWCKHEDPDAVSYPLYTLGGNSMKVVVQAFSKVGSPGAVLWLGYSWQDGPQEGWGSMLREVINAFATGMYTPPADASAMESYPLRLDAVMDAVTMLADETSDAIRRLLYGVMLPYSSGHYIPGGYYGGLYGGYFGGYYGGLYGGYYGGYYGGGHYSLAPMYPQKSDLLMSQLGFPTGHTAQQLTAPAALRGSQTTIPAMQPFPSPGATSSPPPVPQTPSEFQAPQPSSPQWSRSRPKRNRSPHHYNRRLVRN</sequence>
<organism evidence="3 4">
    <name type="scientific">Volvox africanus</name>
    <dbReference type="NCBI Taxonomy" id="51714"/>
    <lineage>
        <taxon>Eukaryota</taxon>
        <taxon>Viridiplantae</taxon>
        <taxon>Chlorophyta</taxon>
        <taxon>core chlorophytes</taxon>
        <taxon>Chlorophyceae</taxon>
        <taxon>CS clade</taxon>
        <taxon>Chlamydomonadales</taxon>
        <taxon>Volvocaceae</taxon>
        <taxon>Volvox</taxon>
    </lineage>
</organism>
<comment type="caution">
    <text evidence="3">The sequence shown here is derived from an EMBL/GenBank/DDBJ whole genome shotgun (WGS) entry which is preliminary data.</text>
</comment>
<dbReference type="AlphaFoldDB" id="A0A8J4AU58"/>
<evidence type="ECO:0000313" key="3">
    <source>
        <dbReference type="EMBL" id="GIL47967.1"/>
    </source>
</evidence>
<dbReference type="Proteomes" id="UP000747399">
    <property type="component" value="Unassembled WGS sequence"/>
</dbReference>
<accession>A0A8J4AU58</accession>
<feature type="compositionally biased region" description="Pro residues" evidence="1">
    <location>
        <begin position="382"/>
        <end position="398"/>
    </location>
</feature>
<feature type="chain" id="PRO_5035322055" description="ThuA-like domain-containing protein" evidence="2">
    <location>
        <begin position="21"/>
        <end position="434"/>
    </location>
</feature>
<gene>
    <name evidence="3" type="ORF">Vafri_4693</name>
</gene>
<feature type="region of interest" description="Disordered" evidence="1">
    <location>
        <begin position="377"/>
        <end position="434"/>
    </location>
</feature>
<feature type="compositionally biased region" description="Basic residues" evidence="1">
    <location>
        <begin position="416"/>
        <end position="434"/>
    </location>
</feature>
<evidence type="ECO:0000313" key="4">
    <source>
        <dbReference type="Proteomes" id="UP000747399"/>
    </source>
</evidence>